<keyword evidence="1" id="KW-1133">Transmembrane helix</keyword>
<dbReference type="EMBL" id="CP091092">
    <property type="protein sequence ID" value="WFN35793.1"/>
    <property type="molecule type" value="Genomic_DNA"/>
</dbReference>
<evidence type="ECO:0000256" key="1">
    <source>
        <dbReference type="SAM" id="Phobius"/>
    </source>
</evidence>
<name>A0AAF0FJM0_9EURY</name>
<gene>
    <name evidence="2" type="ORF">L1994_06405</name>
</gene>
<evidence type="ECO:0000313" key="2">
    <source>
        <dbReference type="EMBL" id="WFN35793.1"/>
    </source>
</evidence>
<reference evidence="2" key="1">
    <citation type="submission" date="2022-01" db="EMBL/GenBank/DDBJ databases">
        <title>Complete genome of Methanomicrobium antiquum DSM 21220.</title>
        <authorList>
            <person name="Chen S.-C."/>
            <person name="You Y.-T."/>
            <person name="Zhou Y.-Z."/>
            <person name="Lai M.-C."/>
        </authorList>
    </citation>
    <scope>NUCLEOTIDE SEQUENCE</scope>
    <source>
        <strain evidence="2">DSM 21220</strain>
    </source>
</reference>
<accession>A0AAF0FJM0</accession>
<keyword evidence="1" id="KW-0472">Membrane</keyword>
<dbReference type="AlphaFoldDB" id="A0AAF0FJM0"/>
<dbReference type="KEGG" id="manq:L1994_06405"/>
<dbReference type="GeneID" id="79950013"/>
<feature type="transmembrane region" description="Helical" evidence="1">
    <location>
        <begin position="278"/>
        <end position="295"/>
    </location>
</feature>
<evidence type="ECO:0000313" key="3">
    <source>
        <dbReference type="Proteomes" id="UP001218895"/>
    </source>
</evidence>
<protein>
    <submittedName>
        <fullName evidence="2">Uncharacterized protein</fullName>
    </submittedName>
</protein>
<proteinExistence type="predicted"/>
<sequence length="344" mass="38307">MAERIVFGMSCPSCGGRVEILEGEQIVLCPFCNSVHSLETKEGIAKFMYKMVLDRDKAVSTVKNWFEGGFKARDLPEKGEITEAYPLYLPFWRLVGRGKAILCGYSEDKDDDGKTTKNYYNNVWDSDYLYTLIACDAGDIGVSYLRNLKGDIVPYEEEEIPTFEATESKSEAIEEGRKKIADMTYSNARGRIEKVTFSKVFVDPKAFELIFYPFWVVRYNYSDRDYFAVADGVTGDILSGRAPGDPLYQSLSIGAGGSIGGAITGIGLGFSILSESGLVVATSIVGLTVLYMSYYQFRYRSEIIVGDLQKPSINLTAMFKKSGQATDAQQYSKTGNVEILLRRK</sequence>
<keyword evidence="3" id="KW-1185">Reference proteome</keyword>
<dbReference type="RefSeq" id="WP_278098633.1">
    <property type="nucleotide sequence ID" value="NZ_CP091092.1"/>
</dbReference>
<organism evidence="2 3">
    <name type="scientific">Methanomicrobium antiquum</name>
    <dbReference type="NCBI Taxonomy" id="487686"/>
    <lineage>
        <taxon>Archaea</taxon>
        <taxon>Methanobacteriati</taxon>
        <taxon>Methanobacteriota</taxon>
        <taxon>Stenosarchaea group</taxon>
        <taxon>Methanomicrobia</taxon>
        <taxon>Methanomicrobiales</taxon>
        <taxon>Methanomicrobiaceae</taxon>
        <taxon>Methanomicrobium</taxon>
    </lineage>
</organism>
<keyword evidence="1" id="KW-0812">Transmembrane</keyword>
<dbReference type="Proteomes" id="UP001218895">
    <property type="component" value="Chromosome"/>
</dbReference>
<feature type="transmembrane region" description="Helical" evidence="1">
    <location>
        <begin position="251"/>
        <end position="272"/>
    </location>
</feature>